<dbReference type="PANTHER" id="PTHR10857:SF106">
    <property type="entry name" value="C2 DOMAIN-CONTAINING PROTEIN"/>
    <property type="match status" value="1"/>
</dbReference>
<dbReference type="InterPro" id="IPR036465">
    <property type="entry name" value="vWFA_dom_sf"/>
</dbReference>
<dbReference type="GO" id="GO:0071277">
    <property type="term" value="P:cellular response to calcium ion"/>
    <property type="evidence" value="ECO:0007669"/>
    <property type="project" value="TreeGrafter"/>
</dbReference>
<keyword evidence="9" id="KW-0449">Lipoprotein</keyword>
<evidence type="ECO:0000256" key="9">
    <source>
        <dbReference type="ARBA" id="ARBA00023288"/>
    </source>
</evidence>
<proteinExistence type="inferred from homology"/>
<comment type="subcellular location">
    <subcellularLocation>
        <location evidence="1">Cell membrane</location>
        <topology evidence="1">Lipid-anchor</topology>
    </subcellularLocation>
</comment>
<keyword evidence="6" id="KW-0611">Plant defense</keyword>
<keyword evidence="8" id="KW-0472">Membrane</keyword>
<protein>
    <submittedName>
        <fullName evidence="12">Uncharacterized protein</fullName>
    </submittedName>
</protein>
<feature type="domain" description="C2" evidence="10">
    <location>
        <begin position="26"/>
        <end position="159"/>
    </location>
</feature>
<dbReference type="GO" id="GO:0046872">
    <property type="term" value="F:metal ion binding"/>
    <property type="evidence" value="ECO:0007669"/>
    <property type="project" value="UniProtKB-KW"/>
</dbReference>
<sequence length="560" mass="61369">MGNCFSEESPGGAQAVGSGGIAGDGGGANDAVNLFLKSRGAPFSQIELSLSASNLRDRDILSKSDPMAVVYLKKRDGALEEIGRTEVILNSLSPSWVAKISVNYQFEVVQPLVFRIYDVDSQFHNVSEKMLKLEEQQFLGEATCLLSEVVTKATKTLALNAGVLTVHAEETFGSKIQIEMIFRGCDLENKDIFSKSDPFVLISRVAESGAPIPICKTEVKKNDLNPTWKPVVLNLQQIGSKESPLNIECFNFNSSGKHDLIGKVVKSMSELEGLHHRHLGDHLFIPTGVGHEHHNKVLKSQIFVDKYSESRQKTFLDYISGGCEFNFMVAIDFTASNGNPRLPDSLHYIDPSGRPNAYQRAIIEVGEVLQFYDTDKRFSAWGFGARPIDGPVSHCFNLNGSTFQPEVEGIQGIMSAYISALYNVSLAGPTLFGHVINTAATIAGQSVTNGSQKYFVLLIVTDGVVTDLQETVDAIVKASDLPLSILIVGVGGADFKEMEFLDADKGERLESSDGRVATRDIVQFVPFRDVQIVDNEISVIQSLLAELPVQFLSYMRNRDF</sequence>
<dbReference type="FunFam" id="2.60.40.150:FF:000168">
    <property type="entry name" value="Protein BONZAI 1"/>
    <property type="match status" value="1"/>
</dbReference>
<dbReference type="CDD" id="cd04047">
    <property type="entry name" value="C2B_Copine"/>
    <property type="match status" value="1"/>
</dbReference>
<evidence type="ECO:0000256" key="1">
    <source>
        <dbReference type="ARBA" id="ARBA00004193"/>
    </source>
</evidence>
<dbReference type="PROSITE" id="PS50234">
    <property type="entry name" value="VWFA"/>
    <property type="match status" value="1"/>
</dbReference>
<dbReference type="Gene3D" id="2.60.40.150">
    <property type="entry name" value="C2 domain"/>
    <property type="match status" value="2"/>
</dbReference>
<dbReference type="InterPro" id="IPR002035">
    <property type="entry name" value="VWF_A"/>
</dbReference>
<dbReference type="SMART" id="SM00327">
    <property type="entry name" value="VWA"/>
    <property type="match status" value="1"/>
</dbReference>
<comment type="caution">
    <text evidence="12">The sequence shown here is derived from an EMBL/GenBank/DDBJ whole genome shotgun (WGS) entry which is preliminary data.</text>
</comment>
<evidence type="ECO:0000256" key="8">
    <source>
        <dbReference type="ARBA" id="ARBA00023136"/>
    </source>
</evidence>
<evidence type="ECO:0000313" key="12">
    <source>
        <dbReference type="EMBL" id="KAJ3697221.1"/>
    </source>
</evidence>
<dbReference type="SMART" id="SM00239">
    <property type="entry name" value="C2"/>
    <property type="match status" value="2"/>
</dbReference>
<dbReference type="GO" id="GO:0005544">
    <property type="term" value="F:calcium-dependent phospholipid binding"/>
    <property type="evidence" value="ECO:0007669"/>
    <property type="project" value="InterPro"/>
</dbReference>
<dbReference type="Pfam" id="PF07002">
    <property type="entry name" value="Copine"/>
    <property type="match status" value="1"/>
</dbReference>
<dbReference type="InterPro" id="IPR037768">
    <property type="entry name" value="C2B_Copine"/>
</dbReference>
<gene>
    <name evidence="12" type="ORF">LUZ61_000926</name>
</gene>
<evidence type="ECO:0000259" key="11">
    <source>
        <dbReference type="PROSITE" id="PS50234"/>
    </source>
</evidence>
<feature type="domain" description="C2" evidence="10">
    <location>
        <begin position="160"/>
        <end position="281"/>
    </location>
</feature>
<evidence type="ECO:0000259" key="10">
    <source>
        <dbReference type="PROSITE" id="PS50004"/>
    </source>
</evidence>
<dbReference type="EMBL" id="JAMRDG010000001">
    <property type="protein sequence ID" value="KAJ3697221.1"/>
    <property type="molecule type" value="Genomic_DNA"/>
</dbReference>
<dbReference type="FunFam" id="2.60.40.150:FF:000208">
    <property type="entry name" value="Protein BONZAI 2"/>
    <property type="match status" value="1"/>
</dbReference>
<keyword evidence="7" id="KW-0106">Calcium</keyword>
<dbReference type="PROSITE" id="PS50004">
    <property type="entry name" value="C2"/>
    <property type="match status" value="2"/>
</dbReference>
<dbReference type="InterPro" id="IPR035892">
    <property type="entry name" value="C2_domain_sf"/>
</dbReference>
<dbReference type="GO" id="GO:0006952">
    <property type="term" value="P:defense response"/>
    <property type="evidence" value="ECO:0007669"/>
    <property type="project" value="UniProtKB-KW"/>
</dbReference>
<evidence type="ECO:0000256" key="5">
    <source>
        <dbReference type="ARBA" id="ARBA00022737"/>
    </source>
</evidence>
<keyword evidence="4" id="KW-0479">Metal-binding</keyword>
<evidence type="ECO:0000256" key="3">
    <source>
        <dbReference type="ARBA" id="ARBA00022475"/>
    </source>
</evidence>
<reference evidence="12 13" key="1">
    <citation type="journal article" date="2022" name="Cell">
        <title>Repeat-based holocentromeres influence genome architecture and karyotype evolution.</title>
        <authorList>
            <person name="Hofstatter P.G."/>
            <person name="Thangavel G."/>
            <person name="Lux T."/>
            <person name="Neumann P."/>
            <person name="Vondrak T."/>
            <person name="Novak P."/>
            <person name="Zhang M."/>
            <person name="Costa L."/>
            <person name="Castellani M."/>
            <person name="Scott A."/>
            <person name="Toegelov H."/>
            <person name="Fuchs J."/>
            <person name="Mata-Sucre Y."/>
            <person name="Dias Y."/>
            <person name="Vanzela A.L.L."/>
            <person name="Huettel B."/>
            <person name="Almeida C.C.S."/>
            <person name="Simkova H."/>
            <person name="Souza G."/>
            <person name="Pedrosa-Harand A."/>
            <person name="Macas J."/>
            <person name="Mayer K.F.X."/>
            <person name="Houben A."/>
            <person name="Marques A."/>
        </authorList>
    </citation>
    <scope>NUCLEOTIDE SEQUENCE [LARGE SCALE GENOMIC DNA]</scope>
    <source>
        <strain evidence="12">RhyTen1mFocal</strain>
    </source>
</reference>
<dbReference type="CDD" id="cd01459">
    <property type="entry name" value="vWA_copine_like"/>
    <property type="match status" value="1"/>
</dbReference>
<dbReference type="SUPFAM" id="SSF53300">
    <property type="entry name" value="vWA-like"/>
    <property type="match status" value="1"/>
</dbReference>
<feature type="domain" description="VWFA" evidence="11">
    <location>
        <begin position="326"/>
        <end position="543"/>
    </location>
</feature>
<dbReference type="Gene3D" id="3.40.50.410">
    <property type="entry name" value="von Willebrand factor, type A domain"/>
    <property type="match status" value="1"/>
</dbReference>
<evidence type="ECO:0000256" key="6">
    <source>
        <dbReference type="ARBA" id="ARBA00022821"/>
    </source>
</evidence>
<dbReference type="SUPFAM" id="SSF49562">
    <property type="entry name" value="C2 domain (Calcium/lipid-binding domain, CaLB)"/>
    <property type="match status" value="2"/>
</dbReference>
<evidence type="ECO:0000256" key="4">
    <source>
        <dbReference type="ARBA" id="ARBA00022723"/>
    </source>
</evidence>
<accession>A0AAD5ZG96</accession>
<evidence type="ECO:0000256" key="7">
    <source>
        <dbReference type="ARBA" id="ARBA00022837"/>
    </source>
</evidence>
<evidence type="ECO:0000256" key="2">
    <source>
        <dbReference type="ARBA" id="ARBA00009048"/>
    </source>
</evidence>
<name>A0AAD5ZG96_9POAL</name>
<dbReference type="Pfam" id="PF00168">
    <property type="entry name" value="C2"/>
    <property type="match status" value="2"/>
</dbReference>
<dbReference type="PANTHER" id="PTHR10857">
    <property type="entry name" value="COPINE"/>
    <property type="match status" value="1"/>
</dbReference>
<keyword evidence="5" id="KW-0677">Repeat</keyword>
<dbReference type="CDD" id="cd04048">
    <property type="entry name" value="C2A_Copine"/>
    <property type="match status" value="1"/>
</dbReference>
<dbReference type="GO" id="GO:0005886">
    <property type="term" value="C:plasma membrane"/>
    <property type="evidence" value="ECO:0007669"/>
    <property type="project" value="UniProtKB-SubCell"/>
</dbReference>
<dbReference type="InterPro" id="IPR045052">
    <property type="entry name" value="Copine"/>
</dbReference>
<dbReference type="InterPro" id="IPR000008">
    <property type="entry name" value="C2_dom"/>
</dbReference>
<evidence type="ECO:0000313" key="13">
    <source>
        <dbReference type="Proteomes" id="UP001210211"/>
    </source>
</evidence>
<comment type="similarity">
    <text evidence="2">Belongs to the copine family.</text>
</comment>
<dbReference type="Proteomes" id="UP001210211">
    <property type="component" value="Unassembled WGS sequence"/>
</dbReference>
<keyword evidence="3" id="KW-1003">Cell membrane</keyword>
<organism evidence="12 13">
    <name type="scientific">Rhynchospora tenuis</name>
    <dbReference type="NCBI Taxonomy" id="198213"/>
    <lineage>
        <taxon>Eukaryota</taxon>
        <taxon>Viridiplantae</taxon>
        <taxon>Streptophyta</taxon>
        <taxon>Embryophyta</taxon>
        <taxon>Tracheophyta</taxon>
        <taxon>Spermatophyta</taxon>
        <taxon>Magnoliopsida</taxon>
        <taxon>Liliopsida</taxon>
        <taxon>Poales</taxon>
        <taxon>Cyperaceae</taxon>
        <taxon>Cyperoideae</taxon>
        <taxon>Rhynchosporeae</taxon>
        <taxon>Rhynchospora</taxon>
    </lineage>
</organism>
<keyword evidence="13" id="KW-1185">Reference proteome</keyword>
<dbReference type="AlphaFoldDB" id="A0AAD5ZG96"/>
<dbReference type="InterPro" id="IPR010734">
    <property type="entry name" value="Copine_C"/>
</dbReference>